<protein>
    <recommendedName>
        <fullName evidence="8">SNF2 N-terminal domain-containing protein</fullName>
    </recommendedName>
</protein>
<evidence type="ECO:0000256" key="5">
    <source>
        <dbReference type="ARBA" id="ARBA00023242"/>
    </source>
</evidence>
<dbReference type="GO" id="GO:0005634">
    <property type="term" value="C:nucleus"/>
    <property type="evidence" value="ECO:0007669"/>
    <property type="project" value="UniProtKB-SubCell"/>
</dbReference>
<keyword evidence="3" id="KW-0347">Helicase</keyword>
<evidence type="ECO:0008006" key="8">
    <source>
        <dbReference type="Google" id="ProtNLM"/>
    </source>
</evidence>
<dbReference type="AlphaFoldDB" id="A0A9J6B7F3"/>
<dbReference type="Proteomes" id="UP000824120">
    <property type="component" value="Chromosome 1"/>
</dbReference>
<proteinExistence type="predicted"/>
<evidence type="ECO:0000256" key="3">
    <source>
        <dbReference type="ARBA" id="ARBA00022806"/>
    </source>
</evidence>
<accession>A0A9J6B7F3</accession>
<dbReference type="PANTHER" id="PTHR45821:SF24">
    <property type="entry name" value="HELICASE C-TERMINAL DOMAIN-CONTAINING PROTEIN"/>
    <property type="match status" value="1"/>
</dbReference>
<dbReference type="GO" id="GO:0005524">
    <property type="term" value="F:ATP binding"/>
    <property type="evidence" value="ECO:0007669"/>
    <property type="project" value="UniProtKB-KW"/>
</dbReference>
<dbReference type="InterPro" id="IPR044567">
    <property type="entry name" value="CLSY/DRD1"/>
</dbReference>
<keyword evidence="4" id="KW-0067">ATP-binding</keyword>
<name>A0A9J6B7F3_SOLCO</name>
<comment type="caution">
    <text evidence="6">The sequence shown here is derived from an EMBL/GenBank/DDBJ whole genome shotgun (WGS) entry which is preliminary data.</text>
</comment>
<evidence type="ECO:0000313" key="6">
    <source>
        <dbReference type="EMBL" id="KAG5632484.1"/>
    </source>
</evidence>
<gene>
    <name evidence="6" type="ORF">H5410_004201</name>
</gene>
<dbReference type="GO" id="GO:0080188">
    <property type="term" value="P:gene silencing by siRNA-directed DNA methylation"/>
    <property type="evidence" value="ECO:0007669"/>
    <property type="project" value="InterPro"/>
</dbReference>
<dbReference type="PANTHER" id="PTHR45821">
    <property type="entry name" value="SNF2 DOMAIN-CONTAINING PROTEIN CLASSY 2-RELATED"/>
    <property type="match status" value="1"/>
</dbReference>
<dbReference type="GO" id="GO:0004386">
    <property type="term" value="F:helicase activity"/>
    <property type="evidence" value="ECO:0007669"/>
    <property type="project" value="UniProtKB-KW"/>
</dbReference>
<evidence type="ECO:0000313" key="7">
    <source>
        <dbReference type="Proteomes" id="UP000824120"/>
    </source>
</evidence>
<evidence type="ECO:0000256" key="2">
    <source>
        <dbReference type="ARBA" id="ARBA00022741"/>
    </source>
</evidence>
<dbReference type="OrthoDB" id="2020972at2759"/>
<keyword evidence="3" id="KW-0378">Hydrolase</keyword>
<dbReference type="EMBL" id="JACXVP010000001">
    <property type="protein sequence ID" value="KAG5632484.1"/>
    <property type="molecule type" value="Genomic_DNA"/>
</dbReference>
<evidence type="ECO:0000256" key="4">
    <source>
        <dbReference type="ARBA" id="ARBA00022840"/>
    </source>
</evidence>
<keyword evidence="5" id="KW-0539">Nucleus</keyword>
<reference evidence="6 7" key="1">
    <citation type="submission" date="2020-09" db="EMBL/GenBank/DDBJ databases">
        <title>De no assembly of potato wild relative species, Solanum commersonii.</title>
        <authorList>
            <person name="Cho K."/>
        </authorList>
    </citation>
    <scope>NUCLEOTIDE SEQUENCE [LARGE SCALE GENOMIC DNA]</scope>
    <source>
        <strain evidence="6">LZ3.2</strain>
        <tissue evidence="6">Leaf</tissue>
    </source>
</reference>
<sequence>MVNLNSWEKSMSVLRIHYVFFRILTGKDGDGYAKETREILLKFPSLLVLDEGHTARNQHRFVWNTLQKIETEKNILFLDLRSRITSRTFTTLSISNEKNAQALEELRDIMSPLFHKCSENVKKTCRRSCLKEFQRILAPFMNKFVVSDLYSSFISGKEERLDPDIGVKMIFVVELIRLCSRRKERVIIFSQLLDPLKLIKEQINSLFGRTLGR</sequence>
<evidence type="ECO:0000256" key="1">
    <source>
        <dbReference type="ARBA" id="ARBA00004123"/>
    </source>
</evidence>
<organism evidence="6 7">
    <name type="scientific">Solanum commersonii</name>
    <name type="common">Commerson's wild potato</name>
    <name type="synonym">Commerson's nightshade</name>
    <dbReference type="NCBI Taxonomy" id="4109"/>
    <lineage>
        <taxon>Eukaryota</taxon>
        <taxon>Viridiplantae</taxon>
        <taxon>Streptophyta</taxon>
        <taxon>Embryophyta</taxon>
        <taxon>Tracheophyta</taxon>
        <taxon>Spermatophyta</taxon>
        <taxon>Magnoliopsida</taxon>
        <taxon>eudicotyledons</taxon>
        <taxon>Gunneridae</taxon>
        <taxon>Pentapetalae</taxon>
        <taxon>asterids</taxon>
        <taxon>lamiids</taxon>
        <taxon>Solanales</taxon>
        <taxon>Solanaceae</taxon>
        <taxon>Solanoideae</taxon>
        <taxon>Solaneae</taxon>
        <taxon>Solanum</taxon>
    </lineage>
</organism>
<comment type="subcellular location">
    <subcellularLocation>
        <location evidence="1">Nucleus</location>
    </subcellularLocation>
</comment>
<keyword evidence="7" id="KW-1185">Reference proteome</keyword>
<keyword evidence="2" id="KW-0547">Nucleotide-binding</keyword>